<organism evidence="1 2">
    <name type="scientific">Roseateles terrae</name>
    <dbReference type="NCBI Taxonomy" id="431060"/>
    <lineage>
        <taxon>Bacteria</taxon>
        <taxon>Pseudomonadati</taxon>
        <taxon>Pseudomonadota</taxon>
        <taxon>Betaproteobacteria</taxon>
        <taxon>Burkholderiales</taxon>
        <taxon>Sphaerotilaceae</taxon>
        <taxon>Roseateles</taxon>
    </lineage>
</organism>
<dbReference type="RefSeq" id="WP_088450084.1">
    <property type="nucleotide sequence ID" value="NZ_JACHXO010000002.1"/>
</dbReference>
<keyword evidence="2" id="KW-1185">Reference proteome</keyword>
<evidence type="ECO:0000313" key="1">
    <source>
        <dbReference type="EMBL" id="MBB3194186.1"/>
    </source>
</evidence>
<dbReference type="EMBL" id="JACHXO010000002">
    <property type="protein sequence ID" value="MBB3194186.1"/>
    <property type="molecule type" value="Genomic_DNA"/>
</dbReference>
<sequence>MLRFKTPIEALLKQIRKAREAAPSRPSGKIVFNRLRMESAPPWNAAPAPAELAAVTGSLGPFPELRDKDL</sequence>
<dbReference type="Proteomes" id="UP000574369">
    <property type="component" value="Unassembled WGS sequence"/>
</dbReference>
<reference evidence="1 2" key="1">
    <citation type="submission" date="2020-08" db="EMBL/GenBank/DDBJ databases">
        <title>Genomic Encyclopedia of Type Strains, Phase III (KMG-III): the genomes of soil and plant-associated and newly described type strains.</title>
        <authorList>
            <person name="Whitman W."/>
        </authorList>
    </citation>
    <scope>NUCLEOTIDE SEQUENCE [LARGE SCALE GENOMIC DNA]</scope>
    <source>
        <strain evidence="1 2">CECT 7247</strain>
    </source>
</reference>
<proteinExistence type="predicted"/>
<name>A0ABR6GQ09_9BURK</name>
<protein>
    <submittedName>
        <fullName evidence="1">Uncharacterized protein</fullName>
    </submittedName>
</protein>
<accession>A0ABR6GQ09</accession>
<evidence type="ECO:0000313" key="2">
    <source>
        <dbReference type="Proteomes" id="UP000574369"/>
    </source>
</evidence>
<comment type="caution">
    <text evidence="1">The sequence shown here is derived from an EMBL/GenBank/DDBJ whole genome shotgun (WGS) entry which is preliminary data.</text>
</comment>
<gene>
    <name evidence="1" type="ORF">FHS28_001571</name>
</gene>